<evidence type="ECO:0000313" key="5">
    <source>
        <dbReference type="Proteomes" id="UP000226031"/>
    </source>
</evidence>
<keyword evidence="5" id="KW-1185">Reference proteome</keyword>
<feature type="region of interest" description="Disordered" evidence="2">
    <location>
        <begin position="336"/>
        <end position="360"/>
    </location>
</feature>
<dbReference type="PROSITE" id="PS00028">
    <property type="entry name" value="ZINC_FINGER_C2H2_1"/>
    <property type="match status" value="1"/>
</dbReference>
<feature type="compositionally biased region" description="Acidic residues" evidence="2">
    <location>
        <begin position="793"/>
        <end position="815"/>
    </location>
</feature>
<sequence length="995" mass="110763">MTQNYCLPPSRGQVMPHITLQDGDVPNTLDGKSAWDSGDVLQEIMEVDFSQHIDTSYNNSGPAPASSPYEAGSHSHAVPFVSNSFNCTSFEQDSTANLSSTPQGAWSSVRVTGIPENAIPRGEHKRQRINVPDLSMLGNFRQANVHPTSDSGYATRSATSRPIIATCPTGDTVHSPMMDPLSWDIPQGYSPLQNQYACGGEQQQPAWQGSTDVMPQVNDPQFACDVTGCEWAGKCQSDKKKHMIRHKKGFHCKETGCSRKEGFGTINDLERHQRCIHKIEQKHGNIRECKCFAKNCAKKDKIWPRFDNFKQHLKRMHKDEDTEELIQRSNSWYESTKQSNLNSSEVHSLPTCSPQQEVIDPNSYTSSALQDTTQLNNRQSQPYVYNGTSSNAPHYPPGIQLEGPGLLSHPLNYTVSSASVEAAMYDFSSSLGEDYEPEGEEVIRWGDIGLQEDIGQPFERKDGDGGRSSPLLREINQGHNTPSGFDSVTEAVLGLVKALGREKPNSRSGQPQNENGTDLFGFADGDAAAATSQLAKVSGIPSYVDLLNIGSRKSRDRALREVLMASLKHLDASQANTDVPPPENPPQTSKDDSLLRPGKKTFVCRHQGCTRETRRLSEMKKHEKRHSRPYGCTYPRCVKSFGSKNDWKRHENTQHFQLQCWRCPVKISEVANNDTLMEGPDREDFPPAFHLDRTQIECARVFDRKDKFYHHLQSEHFYFETNAKETVKQNEIGRNGQFQFWCGFCRELIKLEREGLQAWDERFDHIDNKHFKKKQRISSWLHLEGHLTKKCEEEGDIAGDTSETSEELEGVEEEDTNCRSSDGGEKEPANGMGSAAPTVPIRNTTVSVHPPAANSNCERPRYSPFPAAISRDATHAARNANLAQPTKRKYAGSLASSPPGNNTVDHRTSSFNSAPMMFAPQQQITPGGMGGGYNPAAFNPFVPNDGYVNVNGLIPIDNDFPVGAIITCVSPVSRFIASVSSRGRNCRKREEKTRE</sequence>
<feature type="region of interest" description="Disordered" evidence="2">
    <location>
        <begin position="380"/>
        <end position="400"/>
    </location>
</feature>
<feature type="region of interest" description="Disordered" evidence="2">
    <location>
        <begin position="792"/>
        <end position="865"/>
    </location>
</feature>
<evidence type="ECO:0000259" key="3">
    <source>
        <dbReference type="PROSITE" id="PS50157"/>
    </source>
</evidence>
<dbReference type="PROSITE" id="PS50157">
    <property type="entry name" value="ZINC_FINGER_C2H2_2"/>
    <property type="match status" value="1"/>
</dbReference>
<dbReference type="STRING" id="73230.A0A2B7ZTK1"/>
<dbReference type="Gene3D" id="3.30.160.60">
    <property type="entry name" value="Classic Zinc Finger"/>
    <property type="match status" value="1"/>
</dbReference>
<feature type="domain" description="C2H2-type" evidence="3">
    <location>
        <begin position="630"/>
        <end position="655"/>
    </location>
</feature>
<feature type="compositionally biased region" description="Polar residues" evidence="2">
    <location>
        <begin position="380"/>
        <end position="392"/>
    </location>
</feature>
<keyword evidence="1" id="KW-0863">Zinc-finger</keyword>
<dbReference type="GO" id="GO:0006357">
    <property type="term" value="P:regulation of transcription by RNA polymerase II"/>
    <property type="evidence" value="ECO:0007669"/>
    <property type="project" value="TreeGrafter"/>
</dbReference>
<dbReference type="PANTHER" id="PTHR46179:SF19">
    <property type="entry name" value="C2H2 FINGER DOMAIN TRANSCRIPTION FACTOR (EUROFUNG)-RELATED"/>
    <property type="match status" value="1"/>
</dbReference>
<feature type="region of interest" description="Disordered" evidence="2">
    <location>
        <begin position="881"/>
        <end position="905"/>
    </location>
</feature>
<dbReference type="EMBL" id="PDND01000002">
    <property type="protein sequence ID" value="PGH37015.1"/>
    <property type="molecule type" value="Genomic_DNA"/>
</dbReference>
<keyword evidence="1" id="KW-0862">Zinc</keyword>
<keyword evidence="1" id="KW-0479">Metal-binding</keyword>
<feature type="compositionally biased region" description="Polar residues" evidence="2">
    <location>
        <begin position="894"/>
        <end position="905"/>
    </location>
</feature>
<name>A0A2B7ZTK1_9EURO</name>
<feature type="region of interest" description="Disordered" evidence="2">
    <location>
        <begin position="572"/>
        <end position="597"/>
    </location>
</feature>
<dbReference type="GO" id="GO:0005634">
    <property type="term" value="C:nucleus"/>
    <property type="evidence" value="ECO:0007669"/>
    <property type="project" value="TreeGrafter"/>
</dbReference>
<feature type="compositionally biased region" description="Polar residues" evidence="2">
    <location>
        <begin position="841"/>
        <end position="857"/>
    </location>
</feature>
<dbReference type="InterPro" id="IPR013087">
    <property type="entry name" value="Znf_C2H2_type"/>
</dbReference>
<accession>A0A2B7ZTK1</accession>
<gene>
    <name evidence="4" type="ORF">GX50_00251</name>
</gene>
<dbReference type="PANTHER" id="PTHR46179">
    <property type="entry name" value="ZINC FINGER PROTEIN"/>
    <property type="match status" value="1"/>
</dbReference>
<dbReference type="SMART" id="SM00355">
    <property type="entry name" value="ZnF_C2H2"/>
    <property type="match status" value="6"/>
</dbReference>
<dbReference type="VEuPathDB" id="FungiDB:EMCG_06391"/>
<dbReference type="AlphaFoldDB" id="A0A2B7ZTK1"/>
<evidence type="ECO:0000256" key="2">
    <source>
        <dbReference type="SAM" id="MobiDB-lite"/>
    </source>
</evidence>
<comment type="caution">
    <text evidence="4">The sequence shown here is derived from an EMBL/GenBank/DDBJ whole genome shotgun (WGS) entry which is preliminary data.</text>
</comment>
<evidence type="ECO:0000313" key="4">
    <source>
        <dbReference type="EMBL" id="PGH37015.1"/>
    </source>
</evidence>
<evidence type="ECO:0000256" key="1">
    <source>
        <dbReference type="PROSITE-ProRule" id="PRU00042"/>
    </source>
</evidence>
<organism evidence="4 5">
    <name type="scientific">[Emmonsia] crescens</name>
    <dbReference type="NCBI Taxonomy" id="73230"/>
    <lineage>
        <taxon>Eukaryota</taxon>
        <taxon>Fungi</taxon>
        <taxon>Dikarya</taxon>
        <taxon>Ascomycota</taxon>
        <taxon>Pezizomycotina</taxon>
        <taxon>Eurotiomycetes</taxon>
        <taxon>Eurotiomycetidae</taxon>
        <taxon>Onygenales</taxon>
        <taxon>Ajellomycetaceae</taxon>
        <taxon>Emergomyces</taxon>
    </lineage>
</organism>
<dbReference type="GO" id="GO:0008270">
    <property type="term" value="F:zinc ion binding"/>
    <property type="evidence" value="ECO:0007669"/>
    <property type="project" value="UniProtKB-KW"/>
</dbReference>
<reference evidence="4 5" key="1">
    <citation type="submission" date="2017-10" db="EMBL/GenBank/DDBJ databases">
        <title>Comparative genomics in systemic dimorphic fungi from Ajellomycetaceae.</title>
        <authorList>
            <person name="Munoz J.F."/>
            <person name="Mcewen J.G."/>
            <person name="Clay O.K."/>
            <person name="Cuomo C.A."/>
        </authorList>
    </citation>
    <scope>NUCLEOTIDE SEQUENCE [LARGE SCALE GENOMIC DNA]</scope>
    <source>
        <strain evidence="4 5">UAMH4076</strain>
    </source>
</reference>
<dbReference type="Proteomes" id="UP000226031">
    <property type="component" value="Unassembled WGS sequence"/>
</dbReference>
<dbReference type="InterPro" id="IPR051061">
    <property type="entry name" value="Zinc_finger_trans_reg"/>
</dbReference>
<proteinExistence type="predicted"/>
<protein>
    <recommendedName>
        <fullName evidence="3">C2H2-type domain-containing protein</fullName>
    </recommendedName>
</protein>